<protein>
    <recommendedName>
        <fullName evidence="11">Oligopeptide transporter</fullName>
    </recommendedName>
</protein>
<feature type="transmembrane region" description="Helical" evidence="8">
    <location>
        <begin position="134"/>
        <end position="153"/>
    </location>
</feature>
<dbReference type="GO" id="GO:0006857">
    <property type="term" value="P:oligopeptide transport"/>
    <property type="evidence" value="ECO:0007669"/>
    <property type="project" value="InterPro"/>
</dbReference>
<keyword evidence="5 8" id="KW-1133">Transmembrane helix</keyword>
<feature type="transmembrane region" description="Helical" evidence="8">
    <location>
        <begin position="233"/>
        <end position="252"/>
    </location>
</feature>
<reference evidence="9" key="1">
    <citation type="journal article" date="2023" name="Mol. Biol. Evol.">
        <title>Third-Generation Sequencing Reveals the Adaptive Role of the Epigenome in Three Deep-Sea Polychaetes.</title>
        <authorList>
            <person name="Perez M."/>
            <person name="Aroh O."/>
            <person name="Sun Y."/>
            <person name="Lan Y."/>
            <person name="Juniper S.K."/>
            <person name="Young C.R."/>
            <person name="Angers B."/>
            <person name="Qian P.Y."/>
        </authorList>
    </citation>
    <scope>NUCLEOTIDE SEQUENCE</scope>
    <source>
        <strain evidence="9">P08H-3</strain>
    </source>
</reference>
<accession>A0AAD9JF12</accession>
<keyword evidence="3 7" id="KW-0812">Transmembrane</keyword>
<evidence type="ECO:0000256" key="6">
    <source>
        <dbReference type="ARBA" id="ARBA00023136"/>
    </source>
</evidence>
<evidence type="ECO:0000313" key="10">
    <source>
        <dbReference type="Proteomes" id="UP001208570"/>
    </source>
</evidence>
<comment type="caution">
    <text evidence="9">The sequence shown here is derived from an EMBL/GenBank/DDBJ whole genome shotgun (WGS) entry which is preliminary data.</text>
</comment>
<gene>
    <name evidence="9" type="ORF">LSH36_361g08044</name>
</gene>
<dbReference type="InterPro" id="IPR018456">
    <property type="entry name" value="PTR2_symporter_CS"/>
</dbReference>
<evidence type="ECO:0000256" key="8">
    <source>
        <dbReference type="SAM" id="Phobius"/>
    </source>
</evidence>
<organism evidence="9 10">
    <name type="scientific">Paralvinella palmiformis</name>
    <dbReference type="NCBI Taxonomy" id="53620"/>
    <lineage>
        <taxon>Eukaryota</taxon>
        <taxon>Metazoa</taxon>
        <taxon>Spiralia</taxon>
        <taxon>Lophotrochozoa</taxon>
        <taxon>Annelida</taxon>
        <taxon>Polychaeta</taxon>
        <taxon>Sedentaria</taxon>
        <taxon>Canalipalpata</taxon>
        <taxon>Terebellida</taxon>
        <taxon>Terebelliformia</taxon>
        <taxon>Alvinellidae</taxon>
        <taxon>Paralvinella</taxon>
    </lineage>
</organism>
<keyword evidence="6 8" id="KW-0472">Membrane</keyword>
<feature type="transmembrane region" description="Helical" evidence="8">
    <location>
        <begin position="283"/>
        <end position="300"/>
    </location>
</feature>
<evidence type="ECO:0000256" key="3">
    <source>
        <dbReference type="ARBA" id="ARBA00022692"/>
    </source>
</evidence>
<dbReference type="PROSITE" id="PS01023">
    <property type="entry name" value="PTR2_2"/>
    <property type="match status" value="1"/>
</dbReference>
<feature type="transmembrane region" description="Helical" evidence="8">
    <location>
        <begin position="159"/>
        <end position="182"/>
    </location>
</feature>
<keyword evidence="4" id="KW-0571">Peptide transport</keyword>
<evidence type="ECO:0000313" key="9">
    <source>
        <dbReference type="EMBL" id="KAK2151517.1"/>
    </source>
</evidence>
<evidence type="ECO:0000256" key="5">
    <source>
        <dbReference type="ARBA" id="ARBA00022989"/>
    </source>
</evidence>
<dbReference type="SUPFAM" id="SSF103473">
    <property type="entry name" value="MFS general substrate transporter"/>
    <property type="match status" value="1"/>
</dbReference>
<comment type="similarity">
    <text evidence="2 7">Belongs to the major facilitator superfamily. Proton-dependent oligopeptide transporter (POT/PTR) (TC 2.A.17) family.</text>
</comment>
<name>A0AAD9JF12_9ANNE</name>
<dbReference type="Pfam" id="PF00854">
    <property type="entry name" value="PTR2"/>
    <property type="match status" value="2"/>
</dbReference>
<evidence type="ECO:0000256" key="7">
    <source>
        <dbReference type="RuleBase" id="RU003755"/>
    </source>
</evidence>
<dbReference type="AlphaFoldDB" id="A0AAD9JF12"/>
<dbReference type="Proteomes" id="UP001208570">
    <property type="component" value="Unassembled WGS sequence"/>
</dbReference>
<dbReference type="GO" id="GO:0016020">
    <property type="term" value="C:membrane"/>
    <property type="evidence" value="ECO:0007669"/>
    <property type="project" value="UniProtKB-SubCell"/>
</dbReference>
<dbReference type="InterPro" id="IPR000109">
    <property type="entry name" value="POT_fam"/>
</dbReference>
<comment type="subcellular location">
    <subcellularLocation>
        <location evidence="1 7">Membrane</location>
        <topology evidence="1 7">Multi-pass membrane protein</topology>
    </subcellularLocation>
</comment>
<keyword evidence="4" id="KW-0653">Protein transport</keyword>
<evidence type="ECO:0000256" key="4">
    <source>
        <dbReference type="ARBA" id="ARBA00022856"/>
    </source>
</evidence>
<dbReference type="Gene3D" id="1.20.1250.20">
    <property type="entry name" value="MFS general substrate transporter like domains"/>
    <property type="match status" value="1"/>
</dbReference>
<dbReference type="GO" id="GO:0022857">
    <property type="term" value="F:transmembrane transporter activity"/>
    <property type="evidence" value="ECO:0007669"/>
    <property type="project" value="InterPro"/>
</dbReference>
<proteinExistence type="inferred from homology"/>
<evidence type="ECO:0000256" key="2">
    <source>
        <dbReference type="ARBA" id="ARBA00005982"/>
    </source>
</evidence>
<evidence type="ECO:0008006" key="11">
    <source>
        <dbReference type="Google" id="ProtNLM"/>
    </source>
</evidence>
<feature type="transmembrane region" description="Helical" evidence="8">
    <location>
        <begin position="202"/>
        <end position="227"/>
    </location>
</feature>
<dbReference type="EMBL" id="JAODUP010000361">
    <property type="protein sequence ID" value="KAK2151517.1"/>
    <property type="molecule type" value="Genomic_DNA"/>
</dbReference>
<evidence type="ECO:0000256" key="1">
    <source>
        <dbReference type="ARBA" id="ARBA00004141"/>
    </source>
</evidence>
<sequence>MIYLALDTFPIREKIATKIVTVLVTSVNCERATVYSYNAIKTDGRSSLKVDSAEPGSSISQLIFIQQAIQETNLLNGKHAPTPSKVTQSQEIAPEPSKYPYGVFFIVSNEFCERFSYYGMRVIADGFLGKYKTIFYISILYCIGNALMSLTAFPPPHVAGPFIALILIGLGTGGIKPCVCAFGGDQFTSRQEKWLDQFFSVFYFAINLGSLLSMIVTPLIRLLFIVGRSRYKIYPTTGNVIGQMIMAIGRAIRKRCRSHEMKPHWLDYADDKYDASFLNDIRSVLRVFVMFLPLPLFWALDHDGFYKLVKWILIWISVLLSQQATEPDIVKQGQYDVQFHAVESYGALCTALPNGQRTRTNIKLSPNKAYYVALSGHNGKLRTQLFEYPVKNPEPSLAFVGLIYLSDLPLDTQLNKTSPVWLHSASNNKHDISFDVEEFHQSTYKDVYPDKYKIELTLDTGNGSSKRVLIDDLLTVENGGIYTVIIQSNVSDVNKAAEFFFFAALMAVLTCHICSNGCFL</sequence>
<keyword evidence="10" id="KW-1185">Reference proteome</keyword>
<dbReference type="InterPro" id="IPR036259">
    <property type="entry name" value="MFS_trans_sf"/>
</dbReference>
<keyword evidence="7" id="KW-0813">Transport</keyword>
<dbReference type="PANTHER" id="PTHR11654">
    <property type="entry name" value="OLIGOPEPTIDE TRANSPORTER-RELATED"/>
    <property type="match status" value="1"/>
</dbReference>